<protein>
    <recommendedName>
        <fullName evidence="5">RNA-directed DNA polymerase</fullName>
    </recommendedName>
</protein>
<dbReference type="EnsemblPlants" id="KEH39366">
    <property type="protein sequence ID" value="KEH39366"/>
    <property type="gene ID" value="MTR_2g095100"/>
</dbReference>
<reference evidence="2 4" key="1">
    <citation type="journal article" date="2011" name="Nature">
        <title>The Medicago genome provides insight into the evolution of rhizobial symbioses.</title>
        <authorList>
            <person name="Young N.D."/>
            <person name="Debelle F."/>
            <person name="Oldroyd G.E."/>
            <person name="Geurts R."/>
            <person name="Cannon S.B."/>
            <person name="Udvardi M.K."/>
            <person name="Benedito V.A."/>
            <person name="Mayer K.F."/>
            <person name="Gouzy J."/>
            <person name="Schoof H."/>
            <person name="Van de Peer Y."/>
            <person name="Proost S."/>
            <person name="Cook D.R."/>
            <person name="Meyers B.C."/>
            <person name="Spannagl M."/>
            <person name="Cheung F."/>
            <person name="De Mita S."/>
            <person name="Krishnakumar V."/>
            <person name="Gundlach H."/>
            <person name="Zhou S."/>
            <person name="Mudge J."/>
            <person name="Bharti A.K."/>
            <person name="Murray J.D."/>
            <person name="Naoumkina M.A."/>
            <person name="Rosen B."/>
            <person name="Silverstein K.A."/>
            <person name="Tang H."/>
            <person name="Rombauts S."/>
            <person name="Zhao P.X."/>
            <person name="Zhou P."/>
            <person name="Barbe V."/>
            <person name="Bardou P."/>
            <person name="Bechner M."/>
            <person name="Bellec A."/>
            <person name="Berger A."/>
            <person name="Berges H."/>
            <person name="Bidwell S."/>
            <person name="Bisseling T."/>
            <person name="Choisne N."/>
            <person name="Couloux A."/>
            <person name="Denny R."/>
            <person name="Deshpande S."/>
            <person name="Dai X."/>
            <person name="Doyle J.J."/>
            <person name="Dudez A.M."/>
            <person name="Farmer A.D."/>
            <person name="Fouteau S."/>
            <person name="Franken C."/>
            <person name="Gibelin C."/>
            <person name="Gish J."/>
            <person name="Goldstein S."/>
            <person name="Gonzalez A.J."/>
            <person name="Green P.J."/>
            <person name="Hallab A."/>
            <person name="Hartog M."/>
            <person name="Hua A."/>
            <person name="Humphray S.J."/>
            <person name="Jeong D.H."/>
            <person name="Jing Y."/>
            <person name="Jocker A."/>
            <person name="Kenton S.M."/>
            <person name="Kim D.J."/>
            <person name="Klee K."/>
            <person name="Lai H."/>
            <person name="Lang C."/>
            <person name="Lin S."/>
            <person name="Macmil S.L."/>
            <person name="Magdelenat G."/>
            <person name="Matthews L."/>
            <person name="McCorrison J."/>
            <person name="Monaghan E.L."/>
            <person name="Mun J.H."/>
            <person name="Najar F.Z."/>
            <person name="Nicholson C."/>
            <person name="Noirot C."/>
            <person name="O'Bleness M."/>
            <person name="Paule C.R."/>
            <person name="Poulain J."/>
            <person name="Prion F."/>
            <person name="Qin B."/>
            <person name="Qu C."/>
            <person name="Retzel E.F."/>
            <person name="Riddle C."/>
            <person name="Sallet E."/>
            <person name="Samain S."/>
            <person name="Samson N."/>
            <person name="Sanders I."/>
            <person name="Saurat O."/>
            <person name="Scarpelli C."/>
            <person name="Schiex T."/>
            <person name="Segurens B."/>
            <person name="Severin A.J."/>
            <person name="Sherrier D.J."/>
            <person name="Shi R."/>
            <person name="Sims S."/>
            <person name="Singer S.R."/>
            <person name="Sinharoy S."/>
            <person name="Sterck L."/>
            <person name="Viollet A."/>
            <person name="Wang B.B."/>
            <person name="Wang K."/>
            <person name="Wang M."/>
            <person name="Wang X."/>
            <person name="Warfsmann J."/>
            <person name="Weissenbach J."/>
            <person name="White D.D."/>
            <person name="White J.D."/>
            <person name="Wiley G.B."/>
            <person name="Wincker P."/>
            <person name="Xing Y."/>
            <person name="Yang L."/>
            <person name="Yao Z."/>
            <person name="Ying F."/>
            <person name="Zhai J."/>
            <person name="Zhou L."/>
            <person name="Zuber A."/>
            <person name="Denarie J."/>
            <person name="Dixon R.A."/>
            <person name="May G.D."/>
            <person name="Schwartz D.C."/>
            <person name="Rogers J."/>
            <person name="Quetier F."/>
            <person name="Town C.D."/>
            <person name="Roe B.A."/>
        </authorList>
    </citation>
    <scope>NUCLEOTIDE SEQUENCE [LARGE SCALE GENOMIC DNA]</scope>
    <source>
        <strain evidence="2">A17</strain>
        <strain evidence="3 4">cv. Jemalong A17</strain>
    </source>
</reference>
<evidence type="ECO:0000313" key="2">
    <source>
        <dbReference type="EMBL" id="KEH39366.1"/>
    </source>
</evidence>
<dbReference type="AlphaFoldDB" id="A0A072VCS2"/>
<dbReference type="HOGENOM" id="CLU_1565199_0_0_1"/>
<feature type="compositionally biased region" description="Basic and acidic residues" evidence="1">
    <location>
        <begin position="7"/>
        <end position="24"/>
    </location>
</feature>
<dbReference type="Proteomes" id="UP000002051">
    <property type="component" value="Chromosome 2"/>
</dbReference>
<evidence type="ECO:0008006" key="5">
    <source>
        <dbReference type="Google" id="ProtNLM"/>
    </source>
</evidence>
<dbReference type="EMBL" id="CM001218">
    <property type="protein sequence ID" value="KEH39366.1"/>
    <property type="molecule type" value="Genomic_DNA"/>
</dbReference>
<reference evidence="3" key="3">
    <citation type="submission" date="2015-04" db="UniProtKB">
        <authorList>
            <consortium name="EnsemblPlants"/>
        </authorList>
    </citation>
    <scope>IDENTIFICATION</scope>
    <source>
        <strain evidence="3">cv. Jemalong A17</strain>
    </source>
</reference>
<evidence type="ECO:0000256" key="1">
    <source>
        <dbReference type="SAM" id="MobiDB-lite"/>
    </source>
</evidence>
<evidence type="ECO:0000313" key="4">
    <source>
        <dbReference type="Proteomes" id="UP000002051"/>
    </source>
</evidence>
<evidence type="ECO:0000313" key="3">
    <source>
        <dbReference type="EnsemblPlants" id="KEH39366"/>
    </source>
</evidence>
<sequence length="171" mass="19334">MICSGKENNHDQDTRGTNRAEGEKLSGSPVNNHCLVLQLISCLRFATHSLSRSSVEAEYKGLANVVFESYWLRNLLLELHFPIPQDTLVYCDNVSVIYLSGRKSHRREKTRERAAISSIKHFCPSLYSSLALANDDPRLANDELHRSPHEPFTLASRVARRSSPQRTTELA</sequence>
<gene>
    <name evidence="2" type="ordered locus">MTR_2g095100</name>
</gene>
<keyword evidence="4" id="KW-1185">Reference proteome</keyword>
<proteinExistence type="predicted"/>
<feature type="region of interest" description="Disordered" evidence="1">
    <location>
        <begin position="1"/>
        <end position="25"/>
    </location>
</feature>
<name>A0A072VCS2_MEDTR</name>
<organism evidence="2 4">
    <name type="scientific">Medicago truncatula</name>
    <name type="common">Barrel medic</name>
    <name type="synonym">Medicago tribuloides</name>
    <dbReference type="NCBI Taxonomy" id="3880"/>
    <lineage>
        <taxon>Eukaryota</taxon>
        <taxon>Viridiplantae</taxon>
        <taxon>Streptophyta</taxon>
        <taxon>Embryophyta</taxon>
        <taxon>Tracheophyta</taxon>
        <taxon>Spermatophyta</taxon>
        <taxon>Magnoliopsida</taxon>
        <taxon>eudicotyledons</taxon>
        <taxon>Gunneridae</taxon>
        <taxon>Pentapetalae</taxon>
        <taxon>rosids</taxon>
        <taxon>fabids</taxon>
        <taxon>Fabales</taxon>
        <taxon>Fabaceae</taxon>
        <taxon>Papilionoideae</taxon>
        <taxon>50 kb inversion clade</taxon>
        <taxon>NPAAA clade</taxon>
        <taxon>Hologalegina</taxon>
        <taxon>IRL clade</taxon>
        <taxon>Trifolieae</taxon>
        <taxon>Medicago</taxon>
    </lineage>
</organism>
<reference evidence="2 4" key="2">
    <citation type="journal article" date="2014" name="BMC Genomics">
        <title>An improved genome release (version Mt4.0) for the model legume Medicago truncatula.</title>
        <authorList>
            <person name="Tang H."/>
            <person name="Krishnakumar V."/>
            <person name="Bidwell S."/>
            <person name="Rosen B."/>
            <person name="Chan A."/>
            <person name="Zhou S."/>
            <person name="Gentzbittel L."/>
            <person name="Childs K.L."/>
            <person name="Yandell M."/>
            <person name="Gundlach H."/>
            <person name="Mayer K.F."/>
            <person name="Schwartz D.C."/>
            <person name="Town C.D."/>
        </authorList>
    </citation>
    <scope>GENOME REANNOTATION</scope>
    <source>
        <strain evidence="2">A17</strain>
        <strain evidence="3 4">cv. Jemalong A17</strain>
    </source>
</reference>
<accession>A0A072VCS2</accession>